<dbReference type="FunFam" id="2.60.120.200:FF:000217">
    <property type="entry name" value="Gram-negative bacteria-binding protein"/>
    <property type="match status" value="1"/>
</dbReference>
<feature type="signal peptide" evidence="2">
    <location>
        <begin position="1"/>
        <end position="18"/>
    </location>
</feature>
<evidence type="ECO:0000313" key="4">
    <source>
        <dbReference type="EMBL" id="CAD7089076.1"/>
    </source>
</evidence>
<dbReference type="PANTHER" id="PTHR10963:SF55">
    <property type="entry name" value="GLYCOSIDE HYDROLASE FAMILY 16 PROTEIN"/>
    <property type="match status" value="1"/>
</dbReference>
<dbReference type="GO" id="GO:0005975">
    <property type="term" value="P:carbohydrate metabolic process"/>
    <property type="evidence" value="ECO:0007669"/>
    <property type="project" value="InterPro"/>
</dbReference>
<accession>A0A7R8UYU3</accession>
<keyword evidence="2" id="KW-0732">Signal</keyword>
<dbReference type="OrthoDB" id="4781at2759"/>
<organism evidence="4 5">
    <name type="scientific">Hermetia illucens</name>
    <name type="common">Black soldier fly</name>
    <dbReference type="NCBI Taxonomy" id="343691"/>
    <lineage>
        <taxon>Eukaryota</taxon>
        <taxon>Metazoa</taxon>
        <taxon>Ecdysozoa</taxon>
        <taxon>Arthropoda</taxon>
        <taxon>Hexapoda</taxon>
        <taxon>Insecta</taxon>
        <taxon>Pterygota</taxon>
        <taxon>Neoptera</taxon>
        <taxon>Endopterygota</taxon>
        <taxon>Diptera</taxon>
        <taxon>Brachycera</taxon>
        <taxon>Stratiomyomorpha</taxon>
        <taxon>Stratiomyidae</taxon>
        <taxon>Hermetiinae</taxon>
        <taxon>Hermetia</taxon>
    </lineage>
</organism>
<dbReference type="InParanoid" id="A0A7R8UYU3"/>
<dbReference type="GO" id="GO:0004553">
    <property type="term" value="F:hydrolase activity, hydrolyzing O-glycosyl compounds"/>
    <property type="evidence" value="ECO:0007669"/>
    <property type="project" value="InterPro"/>
</dbReference>
<dbReference type="InterPro" id="IPR013320">
    <property type="entry name" value="ConA-like_dom_sf"/>
</dbReference>
<dbReference type="AlphaFoldDB" id="A0A7R8UYU3"/>
<dbReference type="SUPFAM" id="SSF49899">
    <property type="entry name" value="Concanavalin A-like lectins/glucanases"/>
    <property type="match status" value="1"/>
</dbReference>
<proteinExistence type="inferred from homology"/>
<dbReference type="PROSITE" id="PS51762">
    <property type="entry name" value="GH16_2"/>
    <property type="match status" value="1"/>
</dbReference>
<feature type="domain" description="GH16" evidence="3">
    <location>
        <begin position="28"/>
        <end position="377"/>
    </location>
</feature>
<feature type="chain" id="PRO_5030538756" description="GH16 domain-containing protein" evidence="2">
    <location>
        <begin position="19"/>
        <end position="377"/>
    </location>
</feature>
<dbReference type="PANTHER" id="PTHR10963">
    <property type="entry name" value="GLYCOSYL HYDROLASE-RELATED"/>
    <property type="match status" value="1"/>
</dbReference>
<evidence type="ECO:0000313" key="5">
    <source>
        <dbReference type="Proteomes" id="UP000594454"/>
    </source>
</evidence>
<protein>
    <recommendedName>
        <fullName evidence="3">GH16 domain-containing protein</fullName>
    </recommendedName>
</protein>
<evidence type="ECO:0000256" key="2">
    <source>
        <dbReference type="SAM" id="SignalP"/>
    </source>
</evidence>
<reference evidence="4 5" key="1">
    <citation type="submission" date="2020-11" db="EMBL/GenBank/DDBJ databases">
        <authorList>
            <person name="Wallbank WR R."/>
            <person name="Pardo Diaz C."/>
            <person name="Kozak K."/>
            <person name="Martin S."/>
            <person name="Jiggins C."/>
            <person name="Moest M."/>
            <person name="Warren A I."/>
            <person name="Generalovic N T."/>
            <person name="Byers J.R.P. K."/>
            <person name="Montejo-Kovacevich G."/>
            <person name="Yen C E."/>
        </authorList>
    </citation>
    <scope>NUCLEOTIDE SEQUENCE [LARGE SCALE GENOMIC DNA]</scope>
</reference>
<comment type="similarity">
    <text evidence="1">Belongs to the glycosyl hydrolase 16 family.</text>
</comment>
<dbReference type="InterPro" id="IPR050546">
    <property type="entry name" value="Glycosyl_Hydrlase_16"/>
</dbReference>
<evidence type="ECO:0000259" key="3">
    <source>
        <dbReference type="PROSITE" id="PS51762"/>
    </source>
</evidence>
<dbReference type="CDD" id="cd08024">
    <property type="entry name" value="GH16_CCF"/>
    <property type="match status" value="1"/>
</dbReference>
<gene>
    <name evidence="4" type="ORF">HERILL_LOCUS11655</name>
</gene>
<dbReference type="Pfam" id="PF00722">
    <property type="entry name" value="Glyco_hydro_16"/>
    <property type="match status" value="1"/>
</dbReference>
<name>A0A7R8UYU3_HERIL</name>
<keyword evidence="5" id="KW-1185">Reference proteome</keyword>
<sequence length="377" mass="42705">MKFFAVLNLLALVGYSLAAEGRCPLSPTSASGSATHGGSYCSGELIFEDNFDWLDEGKWQHEITLAGGGNWEFQWYVNDRRNSYTENGVLHIKPTLTSDIYGEDFLYYGNIKLGNECTNADNWGCDRTGSAEDILNPVRSARLRTLNSFSFKYGRVEVRAKLPAGDWLWPAIWMLPSQWRYGGWPRSGEIDIMESRGNRNLVANGVPIGAEQIASTMHFGPDSTANAWPSAHYERNSAPGRGFNQDFHRYQLEWTPDHLTFKVDDSELGTVWVGSGFWDRGAFSQNVPWFQNPWQNGGRDAPFDQEFHILLNLAVGGVNFFPDDAWNPDGKPWSNSAPHGCTNFWHGHDAWLRTWNYYVPGNTDSHMQIDYVRVWAL</sequence>
<evidence type="ECO:0000256" key="1">
    <source>
        <dbReference type="ARBA" id="ARBA00006865"/>
    </source>
</evidence>
<dbReference type="EMBL" id="LR899012">
    <property type="protein sequence ID" value="CAD7089076.1"/>
    <property type="molecule type" value="Genomic_DNA"/>
</dbReference>
<dbReference type="InterPro" id="IPR000757">
    <property type="entry name" value="Beta-glucanase-like"/>
</dbReference>
<dbReference type="Gene3D" id="2.60.120.200">
    <property type="match status" value="1"/>
</dbReference>
<dbReference type="Proteomes" id="UP000594454">
    <property type="component" value="Chromosome 4"/>
</dbReference>